<organism evidence="16 17">
    <name type="scientific">Blyttiomyces helicus</name>
    <dbReference type="NCBI Taxonomy" id="388810"/>
    <lineage>
        <taxon>Eukaryota</taxon>
        <taxon>Fungi</taxon>
        <taxon>Fungi incertae sedis</taxon>
        <taxon>Chytridiomycota</taxon>
        <taxon>Chytridiomycota incertae sedis</taxon>
        <taxon>Chytridiomycetes</taxon>
        <taxon>Chytridiomycetes incertae sedis</taxon>
        <taxon>Blyttiomyces</taxon>
    </lineage>
</organism>
<evidence type="ECO:0000256" key="8">
    <source>
        <dbReference type="ARBA" id="ARBA00022884"/>
    </source>
</evidence>
<dbReference type="FunFam" id="2.40.50.140:FF:000038">
    <property type="entry name" value="Exosome complex component RRP4"/>
    <property type="match status" value="1"/>
</dbReference>
<dbReference type="GO" id="GO:0071035">
    <property type="term" value="P:nuclear polyadenylation-dependent rRNA catabolic process"/>
    <property type="evidence" value="ECO:0007669"/>
    <property type="project" value="TreeGrafter"/>
</dbReference>
<dbReference type="SUPFAM" id="SSF110324">
    <property type="entry name" value="Ribosomal L27 protein-like"/>
    <property type="match status" value="1"/>
</dbReference>
<dbReference type="Proteomes" id="UP000269721">
    <property type="component" value="Unassembled WGS sequence"/>
</dbReference>
<gene>
    <name evidence="16" type="ORF">BDK51DRAFT_22546</name>
</gene>
<evidence type="ECO:0000256" key="7">
    <source>
        <dbReference type="ARBA" id="ARBA00022835"/>
    </source>
</evidence>
<evidence type="ECO:0000256" key="5">
    <source>
        <dbReference type="ARBA" id="ARBA00022552"/>
    </source>
</evidence>
<evidence type="ECO:0000256" key="9">
    <source>
        <dbReference type="ARBA" id="ARBA00023242"/>
    </source>
</evidence>
<comment type="subcellular location">
    <subcellularLocation>
        <location evidence="1">Cytoplasm</location>
    </subcellularLocation>
    <subcellularLocation>
        <location evidence="2">Nucleus</location>
        <location evidence="2">Nucleolus</location>
    </subcellularLocation>
</comment>
<dbReference type="GO" id="GO:0071038">
    <property type="term" value="P:TRAMP-dependent tRNA surveillance pathway"/>
    <property type="evidence" value="ECO:0007669"/>
    <property type="project" value="TreeGrafter"/>
</dbReference>
<name>A0A4P9WC35_9FUNG</name>
<evidence type="ECO:0000256" key="2">
    <source>
        <dbReference type="ARBA" id="ARBA00004604"/>
    </source>
</evidence>
<dbReference type="AlphaFoldDB" id="A0A4P9WC35"/>
<feature type="domain" description="RRP4 S1" evidence="15">
    <location>
        <begin position="80"/>
        <end position="151"/>
    </location>
</feature>
<evidence type="ECO:0000256" key="12">
    <source>
        <dbReference type="ARBA" id="ARBA00071123"/>
    </source>
</evidence>
<dbReference type="GO" id="GO:0000467">
    <property type="term" value="P:exonucleolytic trimming to generate mature 3'-end of 5.8S rRNA from tricistronic rRNA transcript (SSU-rRNA, 5.8S rRNA, LSU-rRNA)"/>
    <property type="evidence" value="ECO:0007669"/>
    <property type="project" value="TreeGrafter"/>
</dbReference>
<evidence type="ECO:0000259" key="14">
    <source>
        <dbReference type="Pfam" id="PF14382"/>
    </source>
</evidence>
<evidence type="ECO:0000256" key="3">
    <source>
        <dbReference type="ARBA" id="ARBA00009155"/>
    </source>
</evidence>
<evidence type="ECO:0000256" key="1">
    <source>
        <dbReference type="ARBA" id="ARBA00004496"/>
    </source>
</evidence>
<dbReference type="Gene3D" id="2.40.50.140">
    <property type="entry name" value="Nucleic acid-binding proteins"/>
    <property type="match status" value="1"/>
</dbReference>
<dbReference type="InterPro" id="IPR048565">
    <property type="entry name" value="S1_RRP4"/>
</dbReference>
<keyword evidence="4" id="KW-0963">Cytoplasm</keyword>
<dbReference type="GO" id="GO:0003723">
    <property type="term" value="F:RNA binding"/>
    <property type="evidence" value="ECO:0007669"/>
    <property type="project" value="UniProtKB-KW"/>
</dbReference>
<dbReference type="GO" id="GO:0071034">
    <property type="term" value="P:CUT catabolic process"/>
    <property type="evidence" value="ECO:0007669"/>
    <property type="project" value="TreeGrafter"/>
</dbReference>
<comment type="similarity">
    <text evidence="3">Belongs to the RRP4 family.</text>
</comment>
<dbReference type="Gene3D" id="2.40.50.100">
    <property type="match status" value="1"/>
</dbReference>
<dbReference type="GO" id="GO:0034475">
    <property type="term" value="P:U4 snRNA 3'-end processing"/>
    <property type="evidence" value="ECO:0007669"/>
    <property type="project" value="TreeGrafter"/>
</dbReference>
<dbReference type="PANTHER" id="PTHR21321:SF4">
    <property type="entry name" value="EXOSOME COMPLEX COMPONENT RRP4"/>
    <property type="match status" value="1"/>
</dbReference>
<proteinExistence type="inferred from homology"/>
<keyword evidence="7" id="KW-0271">Exosome</keyword>
<dbReference type="GO" id="GO:0000177">
    <property type="term" value="C:cytoplasmic exosome (RNase complex)"/>
    <property type="evidence" value="ECO:0007669"/>
    <property type="project" value="TreeGrafter"/>
</dbReference>
<accession>A0A4P9WC35</accession>
<dbReference type="Pfam" id="PF21266">
    <property type="entry name" value="S1_RRP4"/>
    <property type="match status" value="1"/>
</dbReference>
<dbReference type="CDD" id="cd05789">
    <property type="entry name" value="S1_Rrp4"/>
    <property type="match status" value="1"/>
</dbReference>
<keyword evidence="17" id="KW-1185">Reference proteome</keyword>
<dbReference type="InterPro" id="IPR012340">
    <property type="entry name" value="NA-bd_OB-fold"/>
</dbReference>
<evidence type="ECO:0000313" key="17">
    <source>
        <dbReference type="Proteomes" id="UP000269721"/>
    </source>
</evidence>
<comment type="subunit">
    <text evidence="11">Component of the RNA exosome core complex (Exo-9), composed of EXOSC1, EXOSC2, EXOSC3, EXOSC4, EXOSC5, EXOSC6, EXOSC7, EXOSC8 and EXOSC9; within the complex interacts with EXOSC4 and EXOSC7. The catalytically inactive RNA exosome core complex (Exo-9) associates with the catalytic subunit EXOSC10/RRP6. Exo-9 may associate with DIS3 to form the nucleolar exosome complex, or DIS3L to form the cytoplasmic exosome complex. Exo-9 is formed by a hexameric base ring consisting of the heterodimers EXOSC4-EXOSC9, EXOSC5-EXOSC8 and EXOSC6-EXOSC7, and a cap ring consisting of EXOSC1, EXOSC2 and EXOSC3. The RNA exosome complex associates with cofactors C1D/RRP47, MPHOSPH6/MPP6 and MTREX/MTR4. Interacts with GTPBP1. Interacts with ZFP36L1 (via N-terminus).</text>
</comment>
<dbReference type="GO" id="GO:0071051">
    <property type="term" value="P:poly(A)-dependent snoRNA 3'-end processing"/>
    <property type="evidence" value="ECO:0007669"/>
    <property type="project" value="TreeGrafter"/>
</dbReference>
<dbReference type="GO" id="GO:0000176">
    <property type="term" value="C:nuclear exosome (RNase complex)"/>
    <property type="evidence" value="ECO:0007669"/>
    <property type="project" value="TreeGrafter"/>
</dbReference>
<protein>
    <recommendedName>
        <fullName evidence="12">Exosome complex component RRP4</fullName>
    </recommendedName>
    <alternativeName>
        <fullName evidence="13">Exosome component 2</fullName>
    </alternativeName>
    <alternativeName>
        <fullName evidence="10">Ribosomal RNA-processing protein 4</fullName>
    </alternativeName>
</protein>
<evidence type="ECO:0000256" key="6">
    <source>
        <dbReference type="ARBA" id="ARBA00022553"/>
    </source>
</evidence>
<evidence type="ECO:0000256" key="13">
    <source>
        <dbReference type="ARBA" id="ARBA00083627"/>
    </source>
</evidence>
<dbReference type="PANTHER" id="PTHR21321">
    <property type="entry name" value="PNAS-3 RELATED"/>
    <property type="match status" value="1"/>
</dbReference>
<evidence type="ECO:0000313" key="16">
    <source>
        <dbReference type="EMBL" id="RKO90064.1"/>
    </source>
</evidence>
<evidence type="ECO:0000256" key="10">
    <source>
        <dbReference type="ARBA" id="ARBA00032383"/>
    </source>
</evidence>
<reference evidence="17" key="1">
    <citation type="journal article" date="2018" name="Nat. Microbiol.">
        <title>Leveraging single-cell genomics to expand the fungal tree of life.</title>
        <authorList>
            <person name="Ahrendt S.R."/>
            <person name="Quandt C.A."/>
            <person name="Ciobanu D."/>
            <person name="Clum A."/>
            <person name="Salamov A."/>
            <person name="Andreopoulos B."/>
            <person name="Cheng J.F."/>
            <person name="Woyke T."/>
            <person name="Pelin A."/>
            <person name="Henrissat B."/>
            <person name="Reynolds N.K."/>
            <person name="Benny G.L."/>
            <person name="Smith M.E."/>
            <person name="James T.Y."/>
            <person name="Grigoriev I.V."/>
        </authorList>
    </citation>
    <scope>NUCLEOTIDE SEQUENCE [LARGE SCALE GENOMIC DNA]</scope>
</reference>
<evidence type="ECO:0000256" key="11">
    <source>
        <dbReference type="ARBA" id="ARBA00063049"/>
    </source>
</evidence>
<dbReference type="Pfam" id="PF14382">
    <property type="entry name" value="ECR1_N"/>
    <property type="match status" value="1"/>
</dbReference>
<dbReference type="InterPro" id="IPR026699">
    <property type="entry name" value="Exosome_RNA_bind1/RRP40/RRP4"/>
</dbReference>
<evidence type="ECO:0000256" key="4">
    <source>
        <dbReference type="ARBA" id="ARBA00022490"/>
    </source>
</evidence>
<dbReference type="SUPFAM" id="SSF50249">
    <property type="entry name" value="Nucleic acid-binding proteins"/>
    <property type="match status" value="1"/>
</dbReference>
<keyword evidence="6" id="KW-0597">Phosphoprotein</keyword>
<dbReference type="InterPro" id="IPR025721">
    <property type="entry name" value="Exosome_cplx_N_dom"/>
</dbReference>
<dbReference type="OrthoDB" id="1650at2759"/>
<sequence>MHVSISLPQRVQPVDDHEDVEMTNGEEAKVVVGPGETVTSDTAFMRGHGTYTEGDSLVASVAGVVERVNKLLSVRPLRTRFNGEIGDVVIGRVTEVVQKRWKLDINARQDAVLLLSSVNLPGGVQRRKSESDELQMRTFFAEGDLVSAEVQTFFADGAASVHTRSAKYGKVRKELLYLPETPHSSTHTP</sequence>
<feature type="domain" description="Exosome complex component N-terminal" evidence="14">
    <location>
        <begin position="32"/>
        <end position="68"/>
    </location>
</feature>
<keyword evidence="5" id="KW-0698">rRNA processing</keyword>
<dbReference type="GO" id="GO:0005730">
    <property type="term" value="C:nucleolus"/>
    <property type="evidence" value="ECO:0007669"/>
    <property type="project" value="UniProtKB-SubCell"/>
</dbReference>
<keyword evidence="8" id="KW-0694">RNA-binding</keyword>
<evidence type="ECO:0000259" key="15">
    <source>
        <dbReference type="Pfam" id="PF21266"/>
    </source>
</evidence>
<dbReference type="GO" id="GO:0071028">
    <property type="term" value="P:nuclear mRNA surveillance"/>
    <property type="evidence" value="ECO:0007669"/>
    <property type="project" value="UniProtKB-ARBA"/>
</dbReference>
<keyword evidence="9" id="KW-0539">Nucleus</keyword>
<dbReference type="FunFam" id="2.40.50.100:FF:000022">
    <property type="entry name" value="Exosome complex component RRP4"/>
    <property type="match status" value="1"/>
</dbReference>
<dbReference type="EMBL" id="KZ995742">
    <property type="protein sequence ID" value="RKO90064.1"/>
    <property type="molecule type" value="Genomic_DNA"/>
</dbReference>